<dbReference type="EMBL" id="CDMZ01004394">
    <property type="protein sequence ID" value="CEM49628.1"/>
    <property type="molecule type" value="Genomic_DNA"/>
</dbReference>
<name>A0A0G4HYJ2_9ALVE</name>
<dbReference type="VEuPathDB" id="CryptoDB:Cvel_33622"/>
<feature type="non-terminal residue" evidence="1">
    <location>
        <position position="1"/>
    </location>
</feature>
<organism evidence="1">
    <name type="scientific">Chromera velia CCMP2878</name>
    <dbReference type="NCBI Taxonomy" id="1169474"/>
    <lineage>
        <taxon>Eukaryota</taxon>
        <taxon>Sar</taxon>
        <taxon>Alveolata</taxon>
        <taxon>Colpodellida</taxon>
        <taxon>Chromeraceae</taxon>
        <taxon>Chromera</taxon>
    </lineage>
</organism>
<protein>
    <submittedName>
        <fullName evidence="1">Uncharacterized protein</fullName>
    </submittedName>
</protein>
<evidence type="ECO:0000313" key="1">
    <source>
        <dbReference type="EMBL" id="CEM49628.1"/>
    </source>
</evidence>
<accession>A0A0G4HYJ2</accession>
<dbReference type="AlphaFoldDB" id="A0A0G4HYJ2"/>
<gene>
    <name evidence="1" type="ORF">Cvel_33622</name>
</gene>
<reference evidence="1" key="1">
    <citation type="submission" date="2014-11" db="EMBL/GenBank/DDBJ databases">
        <authorList>
            <person name="Otto D Thomas"/>
            <person name="Naeem Raeece"/>
        </authorList>
    </citation>
    <scope>NUCLEOTIDE SEQUENCE</scope>
</reference>
<sequence>GKNRYQILSYHGGPVKKGPLSTVEIGEKGDERYAYEKCGQYCGALCAQVLDAALHL</sequence>
<proteinExistence type="predicted"/>